<feature type="region of interest" description="Disordered" evidence="6">
    <location>
        <begin position="175"/>
        <end position="204"/>
    </location>
</feature>
<keyword evidence="3" id="KW-0238">DNA-binding</keyword>
<keyword evidence="9" id="KW-1185">Reference proteome</keyword>
<dbReference type="InterPro" id="IPR016177">
    <property type="entry name" value="DNA-bd_dom_sf"/>
</dbReference>
<sequence>MPCSKIVPDGKAGPAGQRTACRSSRYKGVTKRKGDRWMAYLYCRGRQHNSKEFHEELEAARWYDAKATELLGPAAVLNFPQDDLLIEQLGGVEISHQELKDQELKPGAINTASATASRKPKVLSKSERPALAKTMMAHGMKPSTKLVSNGQSAAAATRSAQHLASCAVSGRTLPAAESGAQGTNLEQPSRPSSPALEAASRDGQARAPLELRQQAPKPQVEGVVFCKAGRMNATSGWPGRTHGGKDPSSCRGSLDFLAAAAAEVANLHSQTSRQLKETAGQHAEQARLRESGDSSWLSRVSPFARSAAPHCSEYSSIMQQPLHLLPSHNTGPTRAHPPAGFNSAFSAPSGFAQRDCSSTQPALGLGGHGPPPVGFYRPFSMSPFGCSPSGHWPAHPPAHHCPSRPASDIQGAATCSMASSMHDVMSRKRKEHPGALHDIVDQAHSFATARLGPTPSSNPFQPGLPSAPPACPTAFQATHLEGVMGGRFLLPPHLRVGAPERKAFPNPVAQPGYVPENFCCPGRLHEAFQAPLGSCHMFQPNGEPTPEEQRRLHEDVQAHLRAGQELLQALQCPPEMPVLGLTDLTNQANAAVSLSAGLPQSFGCHAARPHHLEMGPMRHSGLSPSLLCGRRSVASDDGHVQARRPDLTAAIKGLGTASLGATLLLKAALQKQQAAPL</sequence>
<feature type="compositionally biased region" description="Polar residues" evidence="6">
    <location>
        <begin position="180"/>
        <end position="192"/>
    </location>
</feature>
<name>A0AAW1SJ45_9CHLO</name>
<keyword evidence="2" id="KW-0805">Transcription regulation</keyword>
<feature type="domain" description="AP2/ERF" evidence="7">
    <location>
        <begin position="25"/>
        <end position="80"/>
    </location>
</feature>
<dbReference type="GO" id="GO:0003677">
    <property type="term" value="F:DNA binding"/>
    <property type="evidence" value="ECO:0007669"/>
    <property type="project" value="UniProtKB-KW"/>
</dbReference>
<dbReference type="PROSITE" id="PS51032">
    <property type="entry name" value="AP2_ERF"/>
    <property type="match status" value="1"/>
</dbReference>
<comment type="caution">
    <text evidence="8">The sequence shown here is derived from an EMBL/GenBank/DDBJ whole genome shotgun (WGS) entry which is preliminary data.</text>
</comment>
<dbReference type="Proteomes" id="UP001485043">
    <property type="component" value="Unassembled WGS sequence"/>
</dbReference>
<dbReference type="SMART" id="SM00380">
    <property type="entry name" value="AP2"/>
    <property type="match status" value="1"/>
</dbReference>
<evidence type="ECO:0000313" key="9">
    <source>
        <dbReference type="Proteomes" id="UP001485043"/>
    </source>
</evidence>
<feature type="region of interest" description="Disordered" evidence="6">
    <location>
        <begin position="103"/>
        <end position="126"/>
    </location>
</feature>
<organism evidence="8 9">
    <name type="scientific">Apatococcus fuscideae</name>
    <dbReference type="NCBI Taxonomy" id="2026836"/>
    <lineage>
        <taxon>Eukaryota</taxon>
        <taxon>Viridiplantae</taxon>
        <taxon>Chlorophyta</taxon>
        <taxon>core chlorophytes</taxon>
        <taxon>Trebouxiophyceae</taxon>
        <taxon>Chlorellales</taxon>
        <taxon>Chlorellaceae</taxon>
        <taxon>Apatococcus</taxon>
    </lineage>
</organism>
<evidence type="ECO:0000256" key="5">
    <source>
        <dbReference type="ARBA" id="ARBA00023242"/>
    </source>
</evidence>
<reference evidence="8 9" key="1">
    <citation type="journal article" date="2024" name="Nat. Commun.">
        <title>Phylogenomics reveals the evolutionary origins of lichenization in chlorophyte algae.</title>
        <authorList>
            <person name="Puginier C."/>
            <person name="Libourel C."/>
            <person name="Otte J."/>
            <person name="Skaloud P."/>
            <person name="Haon M."/>
            <person name="Grisel S."/>
            <person name="Petersen M."/>
            <person name="Berrin J.G."/>
            <person name="Delaux P.M."/>
            <person name="Dal Grande F."/>
            <person name="Keller J."/>
        </authorList>
    </citation>
    <scope>NUCLEOTIDE SEQUENCE [LARGE SCALE GENOMIC DNA]</scope>
    <source>
        <strain evidence="8 9">SAG 2523</strain>
    </source>
</reference>
<evidence type="ECO:0000313" key="8">
    <source>
        <dbReference type="EMBL" id="KAK9846124.1"/>
    </source>
</evidence>
<dbReference type="AlphaFoldDB" id="A0AAW1SJ45"/>
<evidence type="ECO:0000256" key="3">
    <source>
        <dbReference type="ARBA" id="ARBA00023125"/>
    </source>
</evidence>
<evidence type="ECO:0000259" key="7">
    <source>
        <dbReference type="PROSITE" id="PS51032"/>
    </source>
</evidence>
<accession>A0AAW1SJ45</accession>
<dbReference type="SUPFAM" id="SSF54171">
    <property type="entry name" value="DNA-binding domain"/>
    <property type="match status" value="1"/>
</dbReference>
<evidence type="ECO:0000256" key="4">
    <source>
        <dbReference type="ARBA" id="ARBA00023163"/>
    </source>
</evidence>
<dbReference type="Gene3D" id="3.30.730.10">
    <property type="entry name" value="AP2/ERF domain"/>
    <property type="match status" value="1"/>
</dbReference>
<evidence type="ECO:0000256" key="1">
    <source>
        <dbReference type="ARBA" id="ARBA00004123"/>
    </source>
</evidence>
<evidence type="ECO:0000256" key="6">
    <source>
        <dbReference type="SAM" id="MobiDB-lite"/>
    </source>
</evidence>
<protein>
    <recommendedName>
        <fullName evidence="7">AP2/ERF domain-containing protein</fullName>
    </recommendedName>
</protein>
<dbReference type="EMBL" id="JALJOV010001561">
    <property type="protein sequence ID" value="KAK9846124.1"/>
    <property type="molecule type" value="Genomic_DNA"/>
</dbReference>
<dbReference type="InterPro" id="IPR036955">
    <property type="entry name" value="AP2/ERF_dom_sf"/>
</dbReference>
<dbReference type="InterPro" id="IPR001471">
    <property type="entry name" value="AP2/ERF_dom"/>
</dbReference>
<feature type="region of interest" description="Disordered" evidence="6">
    <location>
        <begin position="270"/>
        <end position="293"/>
    </location>
</feature>
<proteinExistence type="predicted"/>
<keyword evidence="5" id="KW-0539">Nucleus</keyword>
<comment type="subcellular location">
    <subcellularLocation>
        <location evidence="1">Nucleus</location>
    </subcellularLocation>
</comment>
<dbReference type="GO" id="GO:0005634">
    <property type="term" value="C:nucleus"/>
    <property type="evidence" value="ECO:0007669"/>
    <property type="project" value="UniProtKB-SubCell"/>
</dbReference>
<keyword evidence="4" id="KW-0804">Transcription</keyword>
<evidence type="ECO:0000256" key="2">
    <source>
        <dbReference type="ARBA" id="ARBA00023015"/>
    </source>
</evidence>
<dbReference type="GO" id="GO:0003700">
    <property type="term" value="F:DNA-binding transcription factor activity"/>
    <property type="evidence" value="ECO:0007669"/>
    <property type="project" value="InterPro"/>
</dbReference>
<gene>
    <name evidence="8" type="ORF">WJX84_008508</name>
</gene>